<dbReference type="PANTHER" id="PTHR42840">
    <property type="entry name" value="NAD(P)-BINDING ROSSMANN-FOLD SUPERFAMILY PROTEIN-RELATED"/>
    <property type="match status" value="1"/>
</dbReference>
<evidence type="ECO:0000256" key="2">
    <source>
        <dbReference type="ARBA" id="ARBA00023002"/>
    </source>
</evidence>
<evidence type="ECO:0000256" key="1">
    <source>
        <dbReference type="ARBA" id="ARBA00010928"/>
    </source>
</evidence>
<comment type="caution">
    <text evidence="5">The sequence shown here is derived from an EMBL/GenBank/DDBJ whole genome shotgun (WGS) entry which is preliminary data.</text>
</comment>
<dbReference type="Gene3D" id="3.30.360.10">
    <property type="entry name" value="Dihydrodipicolinate Reductase, domain 2"/>
    <property type="match status" value="1"/>
</dbReference>
<proteinExistence type="inferred from homology"/>
<feature type="domain" description="Gfo/Idh/MocA-like oxidoreductase N-terminal" evidence="3">
    <location>
        <begin position="6"/>
        <end position="126"/>
    </location>
</feature>
<feature type="domain" description="GFO/IDH/MocA-like oxidoreductase" evidence="4">
    <location>
        <begin position="149"/>
        <end position="275"/>
    </location>
</feature>
<dbReference type="Pfam" id="PF01408">
    <property type="entry name" value="GFO_IDH_MocA"/>
    <property type="match status" value="1"/>
</dbReference>
<dbReference type="PANTHER" id="PTHR42840:SF3">
    <property type="entry name" value="BINDING ROSSMANN FOLD OXIDOREDUCTASE, PUTATIVE (AFU_ORTHOLOGUE AFUA_2G10240)-RELATED"/>
    <property type="match status" value="1"/>
</dbReference>
<organism evidence="5 6">
    <name type="scientific">Diplodia intermedia</name>
    <dbReference type="NCBI Taxonomy" id="856260"/>
    <lineage>
        <taxon>Eukaryota</taxon>
        <taxon>Fungi</taxon>
        <taxon>Dikarya</taxon>
        <taxon>Ascomycota</taxon>
        <taxon>Pezizomycotina</taxon>
        <taxon>Dothideomycetes</taxon>
        <taxon>Dothideomycetes incertae sedis</taxon>
        <taxon>Botryosphaeriales</taxon>
        <taxon>Botryosphaeriaceae</taxon>
        <taxon>Diplodia</taxon>
    </lineage>
</organism>
<name>A0ABR3TX38_9PEZI</name>
<evidence type="ECO:0000313" key="5">
    <source>
        <dbReference type="EMBL" id="KAL1646299.1"/>
    </source>
</evidence>
<dbReference type="SUPFAM" id="SSF51735">
    <property type="entry name" value="NAD(P)-binding Rossmann-fold domains"/>
    <property type="match status" value="1"/>
</dbReference>
<dbReference type="Gene3D" id="3.40.50.720">
    <property type="entry name" value="NAD(P)-binding Rossmann-like Domain"/>
    <property type="match status" value="1"/>
</dbReference>
<dbReference type="InterPro" id="IPR055170">
    <property type="entry name" value="GFO_IDH_MocA-like_dom"/>
</dbReference>
<comment type="similarity">
    <text evidence="1">Belongs to the Gfo/Idh/MocA family.</text>
</comment>
<evidence type="ECO:0000259" key="3">
    <source>
        <dbReference type="Pfam" id="PF01408"/>
    </source>
</evidence>
<dbReference type="SUPFAM" id="SSF55347">
    <property type="entry name" value="Glyceraldehyde-3-phosphate dehydrogenase-like, C-terminal domain"/>
    <property type="match status" value="1"/>
</dbReference>
<evidence type="ECO:0000259" key="4">
    <source>
        <dbReference type="Pfam" id="PF22725"/>
    </source>
</evidence>
<reference evidence="5 6" key="1">
    <citation type="journal article" date="2023" name="Plant Dis.">
        <title>First Report of Diplodia intermedia Causing Canker and Dieback Diseases on Apple Trees in Canada.</title>
        <authorList>
            <person name="Ellouze W."/>
            <person name="Ilyukhin E."/>
            <person name="Sulman M."/>
            <person name="Ali S."/>
        </authorList>
    </citation>
    <scope>NUCLEOTIDE SEQUENCE [LARGE SCALE GENOMIC DNA]</scope>
    <source>
        <strain evidence="5 6">M45-28</strain>
    </source>
</reference>
<dbReference type="Proteomes" id="UP001521184">
    <property type="component" value="Unassembled WGS sequence"/>
</dbReference>
<dbReference type="InterPro" id="IPR036291">
    <property type="entry name" value="NAD(P)-bd_dom_sf"/>
</dbReference>
<accession>A0ABR3TX38</accession>
<dbReference type="InterPro" id="IPR000683">
    <property type="entry name" value="Gfo/Idh/MocA-like_OxRdtase_N"/>
</dbReference>
<gene>
    <name evidence="5" type="ORF">SLS58_003256</name>
</gene>
<keyword evidence="6" id="KW-1185">Reference proteome</keyword>
<dbReference type="Pfam" id="PF22725">
    <property type="entry name" value="GFO_IDH_MocA_C3"/>
    <property type="match status" value="1"/>
</dbReference>
<sequence length="362" mass="39845">MTGQKLRIGIAGLGRMVVTQLSDKEAGKRHALNFHTLTPRAAVVAVSSPDEAERTWAADELDGVRVYRDYDEMLEKEDLQAIVIASATAVHASQARSAIEKGYHVLCEKPLSIEVSVAQSVVDAYNRSLRSHPNQKVMCGLSRRFDASYRDAYEKMARGDYGRPVVFRSQTADLHDSSGFFVNYAKTSGGIFVDCSIHDIDLMLWFFGDDCRIKSLQAVGVAAVHPGLEAINDRDNAIATVELHGGRIATLYCSRMMAAGQEDTTEVVCQKGSVRVNMQGRKSHVEVHDSLGARRELPRHSFDRFSNAFVTEARKFTACCLGNTPLPVSLESSVRAVAIGQALQHSLVSGEKLRFDERNAKL</sequence>
<protein>
    <submittedName>
        <fullName evidence="5">Uncharacterized protein</fullName>
    </submittedName>
</protein>
<keyword evidence="2" id="KW-0560">Oxidoreductase</keyword>
<evidence type="ECO:0000313" key="6">
    <source>
        <dbReference type="Proteomes" id="UP001521184"/>
    </source>
</evidence>
<dbReference type="EMBL" id="JAKEKT020000016">
    <property type="protein sequence ID" value="KAL1646299.1"/>
    <property type="molecule type" value="Genomic_DNA"/>
</dbReference>